<accession>A0AA38XZV4</accession>
<proteinExistence type="predicted"/>
<reference evidence="1" key="1">
    <citation type="submission" date="2022-10" db="EMBL/GenBank/DDBJ databases">
        <title>Culturing micro-colonial fungi from biological soil crusts in the Mojave desert and describing Neophaeococcomyces mojavensis, and introducing the new genera and species Taxawa tesnikishii.</title>
        <authorList>
            <person name="Kurbessoian T."/>
            <person name="Stajich J.E."/>
        </authorList>
    </citation>
    <scope>NUCLEOTIDE SEQUENCE</scope>
    <source>
        <strain evidence="1">TK_35</strain>
    </source>
</reference>
<name>A0AA38XZV4_9EURO</name>
<protein>
    <recommendedName>
        <fullName evidence="3">Nucleoside phosphorylase domain-containing protein</fullName>
    </recommendedName>
</protein>
<dbReference type="AlphaFoldDB" id="A0AA38XZV4"/>
<comment type="caution">
    <text evidence="1">The sequence shown here is derived from an EMBL/GenBank/DDBJ whole genome shotgun (WGS) entry which is preliminary data.</text>
</comment>
<dbReference type="Proteomes" id="UP001172681">
    <property type="component" value="Unassembled WGS sequence"/>
</dbReference>
<dbReference type="InterPro" id="IPR053137">
    <property type="entry name" value="NLR-like"/>
</dbReference>
<keyword evidence="2" id="KW-1185">Reference proteome</keyword>
<dbReference type="EMBL" id="JAPDRN010000069">
    <property type="protein sequence ID" value="KAJ9629112.1"/>
    <property type="molecule type" value="Genomic_DNA"/>
</dbReference>
<dbReference type="PANTHER" id="PTHR46082">
    <property type="entry name" value="ATP/GTP-BINDING PROTEIN-RELATED"/>
    <property type="match status" value="1"/>
</dbReference>
<dbReference type="InterPro" id="IPR035994">
    <property type="entry name" value="Nucleoside_phosphorylase_sf"/>
</dbReference>
<dbReference type="SUPFAM" id="SSF53167">
    <property type="entry name" value="Purine and uridine phosphorylases"/>
    <property type="match status" value="1"/>
</dbReference>
<gene>
    <name evidence="1" type="ORF">H2204_009052</name>
</gene>
<sequence>MAAAMAMLDEEHGALAEQPLGDHNKYVLGRIHAHNVVLAQSTAGLAPAATVGKDMARTFPALRVGLMVAIGGGIPNKDKGIDIRLGDVVVSHPQYPWEGVIQHDGK</sequence>
<dbReference type="PANTHER" id="PTHR46082:SF11">
    <property type="entry name" value="AAA+ ATPASE DOMAIN-CONTAINING PROTEIN-RELATED"/>
    <property type="match status" value="1"/>
</dbReference>
<evidence type="ECO:0000313" key="1">
    <source>
        <dbReference type="EMBL" id="KAJ9629112.1"/>
    </source>
</evidence>
<evidence type="ECO:0008006" key="3">
    <source>
        <dbReference type="Google" id="ProtNLM"/>
    </source>
</evidence>
<dbReference type="GO" id="GO:0009116">
    <property type="term" value="P:nucleoside metabolic process"/>
    <property type="evidence" value="ECO:0007669"/>
    <property type="project" value="InterPro"/>
</dbReference>
<dbReference type="GO" id="GO:0003824">
    <property type="term" value="F:catalytic activity"/>
    <property type="evidence" value="ECO:0007669"/>
    <property type="project" value="InterPro"/>
</dbReference>
<organism evidence="1 2">
    <name type="scientific">Knufia peltigerae</name>
    <dbReference type="NCBI Taxonomy" id="1002370"/>
    <lineage>
        <taxon>Eukaryota</taxon>
        <taxon>Fungi</taxon>
        <taxon>Dikarya</taxon>
        <taxon>Ascomycota</taxon>
        <taxon>Pezizomycotina</taxon>
        <taxon>Eurotiomycetes</taxon>
        <taxon>Chaetothyriomycetidae</taxon>
        <taxon>Chaetothyriales</taxon>
        <taxon>Trichomeriaceae</taxon>
        <taxon>Knufia</taxon>
    </lineage>
</organism>
<dbReference type="Gene3D" id="3.40.50.1580">
    <property type="entry name" value="Nucleoside phosphorylase domain"/>
    <property type="match status" value="1"/>
</dbReference>
<evidence type="ECO:0000313" key="2">
    <source>
        <dbReference type="Proteomes" id="UP001172681"/>
    </source>
</evidence>